<feature type="region of interest" description="Disordered" evidence="1">
    <location>
        <begin position="16"/>
        <end position="49"/>
    </location>
</feature>
<comment type="caution">
    <text evidence="2">The sequence shown here is derived from an EMBL/GenBank/DDBJ whole genome shotgun (WGS) entry which is preliminary data.</text>
</comment>
<evidence type="ECO:0000313" key="2">
    <source>
        <dbReference type="EMBL" id="OLP79457.1"/>
    </source>
</evidence>
<proteinExistence type="predicted"/>
<dbReference type="Proteomes" id="UP000186817">
    <property type="component" value="Unassembled WGS sequence"/>
</dbReference>
<protein>
    <submittedName>
        <fullName evidence="2">Uncharacterized protein</fullName>
    </submittedName>
</protein>
<keyword evidence="3" id="KW-1185">Reference proteome</keyword>
<dbReference type="AlphaFoldDB" id="A0A1Q9C9B5"/>
<dbReference type="OrthoDB" id="10319858at2759"/>
<dbReference type="EMBL" id="LSRX01001483">
    <property type="protein sequence ID" value="OLP79457.1"/>
    <property type="molecule type" value="Genomic_DNA"/>
</dbReference>
<feature type="region of interest" description="Disordered" evidence="1">
    <location>
        <begin position="101"/>
        <end position="121"/>
    </location>
</feature>
<evidence type="ECO:0000313" key="3">
    <source>
        <dbReference type="Proteomes" id="UP000186817"/>
    </source>
</evidence>
<accession>A0A1Q9C9B5</accession>
<reference evidence="2 3" key="1">
    <citation type="submission" date="2016-02" db="EMBL/GenBank/DDBJ databases">
        <title>Genome analysis of coral dinoflagellate symbionts highlights evolutionary adaptations to a symbiotic lifestyle.</title>
        <authorList>
            <person name="Aranda M."/>
            <person name="Li Y."/>
            <person name="Liew Y.J."/>
            <person name="Baumgarten S."/>
            <person name="Simakov O."/>
            <person name="Wilson M."/>
            <person name="Piel J."/>
            <person name="Ashoor H."/>
            <person name="Bougouffa S."/>
            <person name="Bajic V.B."/>
            <person name="Ryu T."/>
            <person name="Ravasi T."/>
            <person name="Bayer T."/>
            <person name="Micklem G."/>
            <person name="Kim H."/>
            <person name="Bhak J."/>
            <person name="Lajeunesse T.C."/>
            <person name="Voolstra C.R."/>
        </authorList>
    </citation>
    <scope>NUCLEOTIDE SEQUENCE [LARGE SCALE GENOMIC DNA]</scope>
    <source>
        <strain evidence="2 3">CCMP2467</strain>
    </source>
</reference>
<organism evidence="2 3">
    <name type="scientific">Symbiodinium microadriaticum</name>
    <name type="common">Dinoflagellate</name>
    <name type="synonym">Zooxanthella microadriatica</name>
    <dbReference type="NCBI Taxonomy" id="2951"/>
    <lineage>
        <taxon>Eukaryota</taxon>
        <taxon>Sar</taxon>
        <taxon>Alveolata</taxon>
        <taxon>Dinophyceae</taxon>
        <taxon>Suessiales</taxon>
        <taxon>Symbiodiniaceae</taxon>
        <taxon>Symbiodinium</taxon>
    </lineage>
</organism>
<evidence type="ECO:0000256" key="1">
    <source>
        <dbReference type="SAM" id="MobiDB-lite"/>
    </source>
</evidence>
<gene>
    <name evidence="2" type="ORF">AK812_SmicGene40257</name>
</gene>
<name>A0A1Q9C9B5_SYMMI</name>
<sequence>MLVLLTDRIRIGFQDPNTRNGRNSWKRSGWLKRDQGDPPQLTPREPQKDANRLYHPIDWRPWLEWLRWQRWLDQQLAFPGHVQYPEVATADYCRLEPDTLEHEADPQESIEQPPSSRVAPEPLKRDFFDSEARPLGRPKGIIDMLRLQITADGRWCEAGGVHQGVHRQCGGNTLN</sequence>